<dbReference type="PANTHER" id="PTHR47706">
    <property type="entry name" value="NMRA-LIKE FAMILY PROTEIN"/>
    <property type="match status" value="1"/>
</dbReference>
<name>A0A4P9XVS7_9FUNG</name>
<dbReference type="GO" id="GO:0016491">
    <property type="term" value="F:oxidoreductase activity"/>
    <property type="evidence" value="ECO:0007669"/>
    <property type="project" value="UniProtKB-KW"/>
</dbReference>
<feature type="domain" description="NmrA-like" evidence="4">
    <location>
        <begin position="4"/>
        <end position="155"/>
    </location>
</feature>
<dbReference type="STRING" id="78915.A0A4P9XVS7"/>
<feature type="non-terminal residue" evidence="5">
    <location>
        <position position="1"/>
    </location>
</feature>
<proteinExistence type="inferred from homology"/>
<keyword evidence="2" id="KW-0521">NADP</keyword>
<evidence type="ECO:0000256" key="3">
    <source>
        <dbReference type="ARBA" id="ARBA00023002"/>
    </source>
</evidence>
<dbReference type="InterPro" id="IPR008030">
    <property type="entry name" value="NmrA-like"/>
</dbReference>
<dbReference type="Proteomes" id="UP000271241">
    <property type="component" value="Unassembled WGS sequence"/>
</dbReference>
<dbReference type="SUPFAM" id="SSF51735">
    <property type="entry name" value="NAD(P)-binding Rossmann-fold domains"/>
    <property type="match status" value="1"/>
</dbReference>
<sequence>LINVLIAGGSGEFGSELTRAFLADSAYQVSVLSRAGSQSKTLDDLRERGARIVHADYDQHSDLVRAMQGIDILVSAIFYRSVEKWQPILFRAAKDAGVRRIVPSDFAPNTPEIQTVLHSNPDDVARQLAETGLEYTRYYCGWFYNYLTTSLVGVDLDQHRADIIGAGNTPISIVHQSDVAHFVAASL</sequence>
<dbReference type="Pfam" id="PF05368">
    <property type="entry name" value="NmrA"/>
    <property type="match status" value="1"/>
</dbReference>
<keyword evidence="3" id="KW-0560">Oxidoreductase</keyword>
<reference evidence="6" key="1">
    <citation type="journal article" date="2018" name="Nat. Microbiol.">
        <title>Leveraging single-cell genomics to expand the fungal tree of life.</title>
        <authorList>
            <person name="Ahrendt S.R."/>
            <person name="Quandt C.A."/>
            <person name="Ciobanu D."/>
            <person name="Clum A."/>
            <person name="Salamov A."/>
            <person name="Andreopoulos B."/>
            <person name="Cheng J.F."/>
            <person name="Woyke T."/>
            <person name="Pelin A."/>
            <person name="Henrissat B."/>
            <person name="Reynolds N.K."/>
            <person name="Benny G.L."/>
            <person name="Smith M.E."/>
            <person name="James T.Y."/>
            <person name="Grigoriev I.V."/>
        </authorList>
    </citation>
    <scope>NUCLEOTIDE SEQUENCE [LARGE SCALE GENOMIC DNA]</scope>
    <source>
        <strain evidence="6">RSA 1356</strain>
    </source>
</reference>
<organism evidence="5 6">
    <name type="scientific">Thamnocephalis sphaerospora</name>
    <dbReference type="NCBI Taxonomy" id="78915"/>
    <lineage>
        <taxon>Eukaryota</taxon>
        <taxon>Fungi</taxon>
        <taxon>Fungi incertae sedis</taxon>
        <taxon>Zoopagomycota</taxon>
        <taxon>Zoopagomycotina</taxon>
        <taxon>Zoopagomycetes</taxon>
        <taxon>Zoopagales</taxon>
        <taxon>Sigmoideomycetaceae</taxon>
        <taxon>Thamnocephalis</taxon>
    </lineage>
</organism>
<dbReference type="InterPro" id="IPR036291">
    <property type="entry name" value="NAD(P)-bd_dom_sf"/>
</dbReference>
<evidence type="ECO:0000313" key="6">
    <source>
        <dbReference type="Proteomes" id="UP000271241"/>
    </source>
</evidence>
<feature type="non-terminal residue" evidence="5">
    <location>
        <position position="187"/>
    </location>
</feature>
<accession>A0A4P9XVS7</accession>
<protein>
    <recommendedName>
        <fullName evidence="4">NmrA-like domain-containing protein</fullName>
    </recommendedName>
</protein>
<dbReference type="AlphaFoldDB" id="A0A4P9XVS7"/>
<evidence type="ECO:0000313" key="5">
    <source>
        <dbReference type="EMBL" id="RKP09721.1"/>
    </source>
</evidence>
<dbReference type="OrthoDB" id="419598at2759"/>
<evidence type="ECO:0000259" key="4">
    <source>
        <dbReference type="Pfam" id="PF05368"/>
    </source>
</evidence>
<dbReference type="Gene3D" id="3.40.50.720">
    <property type="entry name" value="NAD(P)-binding Rossmann-like Domain"/>
    <property type="match status" value="1"/>
</dbReference>
<evidence type="ECO:0000256" key="1">
    <source>
        <dbReference type="ARBA" id="ARBA00005725"/>
    </source>
</evidence>
<gene>
    <name evidence="5" type="ORF">THASP1DRAFT_5417</name>
</gene>
<comment type="similarity">
    <text evidence="1">Belongs to the NmrA-type oxidoreductase family. Isoflavone reductase subfamily.</text>
</comment>
<dbReference type="InterPro" id="IPR051609">
    <property type="entry name" value="NmrA/Isoflavone_reductase-like"/>
</dbReference>
<evidence type="ECO:0000256" key="2">
    <source>
        <dbReference type="ARBA" id="ARBA00022857"/>
    </source>
</evidence>
<dbReference type="PANTHER" id="PTHR47706:SF4">
    <property type="entry name" value="NMRA-LIKE DOMAIN-CONTAINING PROTEIN"/>
    <property type="match status" value="1"/>
</dbReference>
<keyword evidence="6" id="KW-1185">Reference proteome</keyword>
<dbReference type="EMBL" id="KZ992493">
    <property type="protein sequence ID" value="RKP09721.1"/>
    <property type="molecule type" value="Genomic_DNA"/>
</dbReference>